<dbReference type="GO" id="GO:0009396">
    <property type="term" value="P:folic acid-containing compound biosynthetic process"/>
    <property type="evidence" value="ECO:0007669"/>
    <property type="project" value="TreeGrafter"/>
</dbReference>
<keyword evidence="5" id="KW-0479">Metal-binding</keyword>
<comment type="similarity">
    <text evidence="1 5">Belongs to the 5-formyltetrahydrofolate cyclo-ligase family.</text>
</comment>
<dbReference type="EC" id="6.3.3.2" evidence="5"/>
<dbReference type="Proteomes" id="UP000092687">
    <property type="component" value="Chromosome"/>
</dbReference>
<keyword evidence="2 4" id="KW-0547">Nucleotide-binding</keyword>
<evidence type="ECO:0000256" key="5">
    <source>
        <dbReference type="RuleBase" id="RU361279"/>
    </source>
</evidence>
<keyword evidence="5" id="KW-0460">Magnesium</keyword>
<organism evidence="6 7">
    <name type="scientific">Planococcus halocryophilus</name>
    <dbReference type="NCBI Taxonomy" id="1215089"/>
    <lineage>
        <taxon>Bacteria</taxon>
        <taxon>Bacillati</taxon>
        <taxon>Bacillota</taxon>
        <taxon>Bacilli</taxon>
        <taxon>Bacillales</taxon>
        <taxon>Caryophanaceae</taxon>
        <taxon>Planococcus</taxon>
    </lineage>
</organism>
<dbReference type="PIRSF" id="PIRSF006806">
    <property type="entry name" value="FTHF_cligase"/>
    <property type="match status" value="1"/>
</dbReference>
<comment type="cofactor">
    <cofactor evidence="5">
        <name>Mg(2+)</name>
        <dbReference type="ChEBI" id="CHEBI:18420"/>
    </cofactor>
</comment>
<evidence type="ECO:0000313" key="7">
    <source>
        <dbReference type="Proteomes" id="UP000092687"/>
    </source>
</evidence>
<dbReference type="OrthoDB" id="9801938at2"/>
<dbReference type="GO" id="GO:0005524">
    <property type="term" value="F:ATP binding"/>
    <property type="evidence" value="ECO:0007669"/>
    <property type="project" value="UniProtKB-KW"/>
</dbReference>
<dbReference type="Gene3D" id="3.40.50.10420">
    <property type="entry name" value="NagB/RpiA/CoA transferase-like"/>
    <property type="match status" value="1"/>
</dbReference>
<gene>
    <name evidence="6" type="ORF">BBI08_03285</name>
</gene>
<dbReference type="EMBL" id="CP016537">
    <property type="protein sequence ID" value="ANU12928.1"/>
    <property type="molecule type" value="Genomic_DNA"/>
</dbReference>
<feature type="binding site" evidence="4">
    <location>
        <begin position="133"/>
        <end position="141"/>
    </location>
    <ligand>
        <name>ATP</name>
        <dbReference type="ChEBI" id="CHEBI:30616"/>
    </ligand>
</feature>
<dbReference type="InterPro" id="IPR002698">
    <property type="entry name" value="FTHF_cligase"/>
</dbReference>
<evidence type="ECO:0000313" key="6">
    <source>
        <dbReference type="EMBL" id="ANU12928.1"/>
    </source>
</evidence>
<dbReference type="KEGG" id="phc:BBI08_03285"/>
<feature type="binding site" evidence="4">
    <location>
        <position position="49"/>
    </location>
    <ligand>
        <name>substrate</name>
    </ligand>
</feature>
<proteinExistence type="inferred from homology"/>
<dbReference type="NCBIfam" id="TIGR02727">
    <property type="entry name" value="MTHFS_bact"/>
    <property type="match status" value="1"/>
</dbReference>
<dbReference type="GO" id="GO:0035999">
    <property type="term" value="P:tetrahydrofolate interconversion"/>
    <property type="evidence" value="ECO:0007669"/>
    <property type="project" value="TreeGrafter"/>
</dbReference>
<sequence length="191" mass="21533">MDKKTQRNHVLAMLSQMTADQYNSKSQAVINRLMKDPAFLSAETVGLTISAFPEVDTLALIDKCWMVGKKIAIPKCHSASRVMDFRIIEHFDQLETVYMKLKEPIVTKTSYIKPEKIDLLIVPGVVFSKQGFRIGFGGGYYDRFLANYTGDTRSVAFDCQIAEEIPVEEHDLPVEGIYTESGFIDLKAVDK</sequence>
<feature type="binding site" evidence="4">
    <location>
        <begin position="3"/>
        <end position="7"/>
    </location>
    <ligand>
        <name>ATP</name>
        <dbReference type="ChEBI" id="CHEBI:30616"/>
    </ligand>
</feature>
<evidence type="ECO:0000256" key="4">
    <source>
        <dbReference type="PIRSR" id="PIRSR006806-1"/>
    </source>
</evidence>
<evidence type="ECO:0000256" key="1">
    <source>
        <dbReference type="ARBA" id="ARBA00010638"/>
    </source>
</evidence>
<keyword evidence="7" id="KW-1185">Reference proteome</keyword>
<protein>
    <recommendedName>
        <fullName evidence="5">5-formyltetrahydrofolate cyclo-ligase</fullName>
        <ecNumber evidence="5">6.3.3.2</ecNumber>
    </recommendedName>
</protein>
<name>A0A1C7DNI2_9BACL</name>
<reference evidence="7" key="2">
    <citation type="submission" date="2016-10" db="EMBL/GenBank/DDBJ databases">
        <authorList>
            <person name="See-Too W.S."/>
        </authorList>
    </citation>
    <scope>NUCLEOTIDE SEQUENCE [LARGE SCALE GENOMIC DNA]</scope>
    <source>
        <strain evidence="7">DSM 24743</strain>
    </source>
</reference>
<dbReference type="STRING" id="1215089.BBI08_03285"/>
<dbReference type="AlphaFoldDB" id="A0A1C7DNI2"/>
<evidence type="ECO:0000256" key="3">
    <source>
        <dbReference type="ARBA" id="ARBA00022840"/>
    </source>
</evidence>
<feature type="binding site" evidence="4">
    <location>
        <position position="54"/>
    </location>
    <ligand>
        <name>substrate</name>
    </ligand>
</feature>
<dbReference type="PANTHER" id="PTHR23407:SF1">
    <property type="entry name" value="5-FORMYLTETRAHYDROFOLATE CYCLO-LIGASE"/>
    <property type="match status" value="1"/>
</dbReference>
<evidence type="ECO:0000256" key="2">
    <source>
        <dbReference type="ARBA" id="ARBA00022741"/>
    </source>
</evidence>
<dbReference type="RefSeq" id="WP_040851252.1">
    <property type="nucleotide sequence ID" value="NZ_CP016537.2"/>
</dbReference>
<dbReference type="InterPro" id="IPR024185">
    <property type="entry name" value="FTHF_cligase-like_sf"/>
</dbReference>
<dbReference type="PANTHER" id="PTHR23407">
    <property type="entry name" value="ATPASE INHIBITOR/5-FORMYLTETRAHYDROFOLATE CYCLO-LIGASE"/>
    <property type="match status" value="1"/>
</dbReference>
<dbReference type="SUPFAM" id="SSF100950">
    <property type="entry name" value="NagB/RpiA/CoA transferase-like"/>
    <property type="match status" value="1"/>
</dbReference>
<reference evidence="7" key="1">
    <citation type="submission" date="2016-07" db="EMBL/GenBank/DDBJ databases">
        <authorList>
            <person name="See-Too W.S."/>
        </authorList>
    </citation>
    <scope>NUCLEOTIDE SEQUENCE [LARGE SCALE GENOMIC DNA]</scope>
    <source>
        <strain evidence="7">DSM 24743</strain>
    </source>
</reference>
<dbReference type="GO" id="GO:0030272">
    <property type="term" value="F:5-formyltetrahydrofolate cyclo-ligase activity"/>
    <property type="evidence" value="ECO:0007669"/>
    <property type="project" value="UniProtKB-EC"/>
</dbReference>
<keyword evidence="6" id="KW-0436">Ligase</keyword>
<dbReference type="InterPro" id="IPR037171">
    <property type="entry name" value="NagB/RpiA_transferase-like"/>
</dbReference>
<accession>A0A1C7DNI2</accession>
<dbReference type="GO" id="GO:0046872">
    <property type="term" value="F:metal ion binding"/>
    <property type="evidence" value="ECO:0007669"/>
    <property type="project" value="UniProtKB-KW"/>
</dbReference>
<comment type="catalytic activity">
    <reaction evidence="5">
        <text>(6S)-5-formyl-5,6,7,8-tetrahydrofolate + ATP = (6R)-5,10-methenyltetrahydrofolate + ADP + phosphate</text>
        <dbReference type="Rhea" id="RHEA:10488"/>
        <dbReference type="ChEBI" id="CHEBI:30616"/>
        <dbReference type="ChEBI" id="CHEBI:43474"/>
        <dbReference type="ChEBI" id="CHEBI:57455"/>
        <dbReference type="ChEBI" id="CHEBI:57457"/>
        <dbReference type="ChEBI" id="CHEBI:456216"/>
        <dbReference type="EC" id="6.3.3.2"/>
    </reaction>
</comment>
<keyword evidence="3 4" id="KW-0067">ATP-binding</keyword>
<dbReference type="Pfam" id="PF01812">
    <property type="entry name" value="5-FTHF_cyc-lig"/>
    <property type="match status" value="1"/>
</dbReference>